<reference evidence="5" key="1">
    <citation type="submission" date="2018-05" db="EMBL/GenBank/DDBJ databases">
        <authorList>
            <person name="Lanie J.A."/>
            <person name="Ng W.-L."/>
            <person name="Kazmierczak K.M."/>
            <person name="Andrzejewski T.M."/>
            <person name="Davidsen T.M."/>
            <person name="Wayne K.J."/>
            <person name="Tettelin H."/>
            <person name="Glass J.I."/>
            <person name="Rusch D."/>
            <person name="Podicherti R."/>
            <person name="Tsui H.-C.T."/>
            <person name="Winkler M.E."/>
        </authorList>
    </citation>
    <scope>NUCLEOTIDE SEQUENCE</scope>
</reference>
<dbReference type="SUPFAM" id="SSF51419">
    <property type="entry name" value="PLP-binding barrel"/>
    <property type="match status" value="1"/>
</dbReference>
<dbReference type="PANTHER" id="PTHR30511:SF0">
    <property type="entry name" value="ALANINE RACEMASE, CATABOLIC-RELATED"/>
    <property type="match status" value="1"/>
</dbReference>
<dbReference type="CDD" id="cd00430">
    <property type="entry name" value="PLPDE_III_AR"/>
    <property type="match status" value="1"/>
</dbReference>
<dbReference type="NCBIfam" id="TIGR00492">
    <property type="entry name" value="alr"/>
    <property type="match status" value="1"/>
</dbReference>
<comment type="cofactor">
    <cofactor evidence="1">
        <name>pyridoxal 5'-phosphate</name>
        <dbReference type="ChEBI" id="CHEBI:597326"/>
    </cofactor>
</comment>
<dbReference type="GO" id="GO:0030170">
    <property type="term" value="F:pyridoxal phosphate binding"/>
    <property type="evidence" value="ECO:0007669"/>
    <property type="project" value="TreeGrafter"/>
</dbReference>
<dbReference type="InterPro" id="IPR029066">
    <property type="entry name" value="PLP-binding_barrel"/>
</dbReference>
<dbReference type="Pfam" id="PF01168">
    <property type="entry name" value="Ala_racemase_N"/>
    <property type="match status" value="1"/>
</dbReference>
<dbReference type="Gene3D" id="3.20.20.10">
    <property type="entry name" value="Alanine racemase"/>
    <property type="match status" value="1"/>
</dbReference>
<evidence type="ECO:0000259" key="4">
    <source>
        <dbReference type="SMART" id="SM01005"/>
    </source>
</evidence>
<proteinExistence type="predicted"/>
<name>A0A381WG42_9ZZZZ</name>
<evidence type="ECO:0000256" key="2">
    <source>
        <dbReference type="ARBA" id="ARBA00022898"/>
    </source>
</evidence>
<feature type="domain" description="Alanine racemase C-terminal" evidence="4">
    <location>
        <begin position="181"/>
        <end position="306"/>
    </location>
</feature>
<dbReference type="InterPro" id="IPR000821">
    <property type="entry name" value="Ala_racemase"/>
</dbReference>
<sequence>MYSIGCKHFFVATIEEALNLRKKYKKSNVYILNGVDESQIKLTQQKNLIPIINSLDQLKILNRKFKNSKHKIKIGIHIDSGINRLGIKTNNLKNINIDNLNIYLLLSHLASSDEKNNKYNNFQNKNFFNTFKYFKSAKYKSLVNSMGVILGEKFHYDIIRPGISLYGGHYNTKLKKIIKPVIKLKARVLQIKNLEKNEYIGYNQTYKTVKSTTIAILGIGYADGISRKLSNKGKVFYKKKKFNIIGRVSMDSTTIDITKYKTIIKKGIYMELINHKYDIEKMAKECGTISNEILTSISNRVKRNYI</sequence>
<dbReference type="GO" id="GO:0030632">
    <property type="term" value="P:D-alanine biosynthetic process"/>
    <property type="evidence" value="ECO:0007669"/>
    <property type="project" value="TreeGrafter"/>
</dbReference>
<keyword evidence="2" id="KW-0663">Pyridoxal phosphate</keyword>
<dbReference type="AlphaFoldDB" id="A0A381WG42"/>
<gene>
    <name evidence="5" type="ORF">METZ01_LOCUS104276</name>
</gene>
<protein>
    <recommendedName>
        <fullName evidence="4">Alanine racemase C-terminal domain-containing protein</fullName>
    </recommendedName>
</protein>
<dbReference type="InterPro" id="IPR001608">
    <property type="entry name" value="Ala_racemase_N"/>
</dbReference>
<evidence type="ECO:0000313" key="5">
    <source>
        <dbReference type="EMBL" id="SVA51422.1"/>
    </source>
</evidence>
<keyword evidence="3" id="KW-0413">Isomerase</keyword>
<dbReference type="GO" id="GO:0005829">
    <property type="term" value="C:cytosol"/>
    <property type="evidence" value="ECO:0007669"/>
    <property type="project" value="TreeGrafter"/>
</dbReference>
<dbReference type="Gene3D" id="2.40.37.10">
    <property type="entry name" value="Lyase, Ornithine Decarboxylase, Chain A, domain 1"/>
    <property type="match status" value="1"/>
</dbReference>
<organism evidence="5">
    <name type="scientific">marine metagenome</name>
    <dbReference type="NCBI Taxonomy" id="408172"/>
    <lineage>
        <taxon>unclassified sequences</taxon>
        <taxon>metagenomes</taxon>
        <taxon>ecological metagenomes</taxon>
    </lineage>
</organism>
<dbReference type="EMBL" id="UINC01011687">
    <property type="protein sequence ID" value="SVA51422.1"/>
    <property type="molecule type" value="Genomic_DNA"/>
</dbReference>
<dbReference type="InterPro" id="IPR011079">
    <property type="entry name" value="Ala_racemase_C"/>
</dbReference>
<evidence type="ECO:0000256" key="3">
    <source>
        <dbReference type="ARBA" id="ARBA00023235"/>
    </source>
</evidence>
<dbReference type="SUPFAM" id="SSF50621">
    <property type="entry name" value="Alanine racemase C-terminal domain-like"/>
    <property type="match status" value="1"/>
</dbReference>
<dbReference type="SMART" id="SM01005">
    <property type="entry name" value="Ala_racemase_C"/>
    <property type="match status" value="1"/>
</dbReference>
<evidence type="ECO:0000256" key="1">
    <source>
        <dbReference type="ARBA" id="ARBA00001933"/>
    </source>
</evidence>
<dbReference type="Pfam" id="PF00842">
    <property type="entry name" value="Ala_racemase_C"/>
    <property type="match status" value="1"/>
</dbReference>
<dbReference type="PRINTS" id="PR00992">
    <property type="entry name" value="ALARACEMASE"/>
</dbReference>
<dbReference type="PANTHER" id="PTHR30511">
    <property type="entry name" value="ALANINE RACEMASE"/>
    <property type="match status" value="1"/>
</dbReference>
<accession>A0A381WG42</accession>
<dbReference type="InterPro" id="IPR009006">
    <property type="entry name" value="Ala_racemase/Decarboxylase_C"/>
</dbReference>
<dbReference type="GO" id="GO:0008784">
    <property type="term" value="F:alanine racemase activity"/>
    <property type="evidence" value="ECO:0007669"/>
    <property type="project" value="InterPro"/>
</dbReference>